<dbReference type="EMBL" id="BAAASG010000002">
    <property type="protein sequence ID" value="GAA2474016.1"/>
    <property type="molecule type" value="Genomic_DNA"/>
</dbReference>
<protein>
    <submittedName>
        <fullName evidence="2">Uncharacterized protein</fullName>
    </submittedName>
</protein>
<accession>A0ABN3L0D1</accession>
<evidence type="ECO:0000313" key="2">
    <source>
        <dbReference type="EMBL" id="GAA2474016.1"/>
    </source>
</evidence>
<name>A0ABN3L0D1_STRLO</name>
<comment type="caution">
    <text evidence="2">The sequence shown here is derived from an EMBL/GenBank/DDBJ whole genome shotgun (WGS) entry which is preliminary data.</text>
</comment>
<organism evidence="2 3">
    <name type="scientific">Streptomyces longisporus</name>
    <dbReference type="NCBI Taxonomy" id="1948"/>
    <lineage>
        <taxon>Bacteria</taxon>
        <taxon>Bacillati</taxon>
        <taxon>Actinomycetota</taxon>
        <taxon>Actinomycetes</taxon>
        <taxon>Kitasatosporales</taxon>
        <taxon>Streptomycetaceae</taxon>
        <taxon>Streptomyces</taxon>
    </lineage>
</organism>
<proteinExistence type="predicted"/>
<gene>
    <name evidence="2" type="ORF">GCM10010276_06370</name>
</gene>
<evidence type="ECO:0000256" key="1">
    <source>
        <dbReference type="SAM" id="MobiDB-lite"/>
    </source>
</evidence>
<reference evidence="2 3" key="1">
    <citation type="journal article" date="2019" name="Int. J. Syst. Evol. Microbiol.">
        <title>The Global Catalogue of Microorganisms (GCM) 10K type strain sequencing project: providing services to taxonomists for standard genome sequencing and annotation.</title>
        <authorList>
            <consortium name="The Broad Institute Genomics Platform"/>
            <consortium name="The Broad Institute Genome Sequencing Center for Infectious Disease"/>
            <person name="Wu L."/>
            <person name="Ma J."/>
        </authorList>
    </citation>
    <scope>NUCLEOTIDE SEQUENCE [LARGE SCALE GENOMIC DNA]</scope>
    <source>
        <strain evidence="2 3">JCM 4395</strain>
    </source>
</reference>
<sequence>MIHLRVVANRAMREEAVEVPKGHGLRMCLPLLDVSAAVALRRPGLRALSPGTTIGERVFCRSLTTEACDGSHITHRSGQSPGLRRGGADPHR</sequence>
<evidence type="ECO:0000313" key="3">
    <source>
        <dbReference type="Proteomes" id="UP001501777"/>
    </source>
</evidence>
<dbReference type="Proteomes" id="UP001501777">
    <property type="component" value="Unassembled WGS sequence"/>
</dbReference>
<keyword evidence="3" id="KW-1185">Reference proteome</keyword>
<feature type="region of interest" description="Disordered" evidence="1">
    <location>
        <begin position="71"/>
        <end position="92"/>
    </location>
</feature>